<reference evidence="1 2" key="1">
    <citation type="submission" date="2016-10" db="EMBL/GenBank/DDBJ databases">
        <authorList>
            <person name="de Groot N.N."/>
        </authorList>
    </citation>
    <scope>NUCLEOTIDE SEQUENCE [LARGE SCALE GENOMIC DNA]</scope>
    <source>
        <strain evidence="2">P4B,CCM 7963,CECT 7998,DSM 25260,IBRC-M 10614,KCTC 13821</strain>
    </source>
</reference>
<accession>A0A1G8RLV2</accession>
<evidence type="ECO:0000313" key="2">
    <source>
        <dbReference type="Proteomes" id="UP000199017"/>
    </source>
</evidence>
<dbReference type="AlphaFoldDB" id="A0A1G8RLV2"/>
<evidence type="ECO:0000313" key="1">
    <source>
        <dbReference type="EMBL" id="SDJ17899.1"/>
    </source>
</evidence>
<dbReference type="Proteomes" id="UP000199017">
    <property type="component" value="Unassembled WGS sequence"/>
</dbReference>
<dbReference type="EMBL" id="FNDU01000029">
    <property type="protein sequence ID" value="SDJ17899.1"/>
    <property type="molecule type" value="Genomic_DNA"/>
</dbReference>
<protein>
    <submittedName>
        <fullName evidence="1">Uncharacterized protein</fullName>
    </submittedName>
</protein>
<organism evidence="1 2">
    <name type="scientific">Alteribacillus bidgolensis</name>
    <dbReference type="NCBI Taxonomy" id="930129"/>
    <lineage>
        <taxon>Bacteria</taxon>
        <taxon>Bacillati</taxon>
        <taxon>Bacillota</taxon>
        <taxon>Bacilli</taxon>
        <taxon>Bacillales</taxon>
        <taxon>Bacillaceae</taxon>
        <taxon>Alteribacillus</taxon>
    </lineage>
</organism>
<proteinExistence type="predicted"/>
<keyword evidence="2" id="KW-1185">Reference proteome</keyword>
<gene>
    <name evidence="1" type="ORF">SAMN05216352_12915</name>
</gene>
<name>A0A1G8RLV2_9BACI</name>
<sequence>MNPVIGLDVAKEESQIVQKTSFTDNDQRCGLRCTGGRHRRTNYAGNSLFEIS</sequence>